<dbReference type="Gene3D" id="1.10.287.110">
    <property type="entry name" value="DnaJ domain"/>
    <property type="match status" value="1"/>
</dbReference>
<feature type="compositionally biased region" description="Polar residues" evidence="1">
    <location>
        <begin position="382"/>
        <end position="395"/>
    </location>
</feature>
<feature type="compositionally biased region" description="Basic and acidic residues" evidence="1">
    <location>
        <begin position="202"/>
        <end position="214"/>
    </location>
</feature>
<dbReference type="Proteomes" id="UP000825890">
    <property type="component" value="Unassembled WGS sequence"/>
</dbReference>
<feature type="compositionally biased region" description="Polar residues" evidence="1">
    <location>
        <begin position="83"/>
        <end position="95"/>
    </location>
</feature>
<dbReference type="SMART" id="SM00271">
    <property type="entry name" value="DnaJ"/>
    <property type="match status" value="1"/>
</dbReference>
<feature type="compositionally biased region" description="Polar residues" evidence="1">
    <location>
        <begin position="233"/>
        <end position="247"/>
    </location>
</feature>
<feature type="compositionally biased region" description="Low complexity" evidence="1">
    <location>
        <begin position="559"/>
        <end position="571"/>
    </location>
</feature>
<proteinExistence type="predicted"/>
<feature type="compositionally biased region" description="Polar residues" evidence="1">
    <location>
        <begin position="408"/>
        <end position="417"/>
    </location>
</feature>
<dbReference type="PRINTS" id="PR00625">
    <property type="entry name" value="JDOMAIN"/>
</dbReference>
<dbReference type="EMBL" id="BOLY01000003">
    <property type="protein sequence ID" value="GIZ42661.1"/>
    <property type="molecule type" value="Genomic_DNA"/>
</dbReference>
<dbReference type="PANTHER" id="PTHR44029:SF1">
    <property type="entry name" value="DNAJ HOMOLOG SUBFAMILY C MEMBER 21"/>
    <property type="match status" value="1"/>
</dbReference>
<dbReference type="RefSeq" id="XP_044657148.1">
    <property type="nucleotide sequence ID" value="XM_044801213.1"/>
</dbReference>
<protein>
    <recommendedName>
        <fullName evidence="2">J domain-containing protein</fullName>
    </recommendedName>
</protein>
<feature type="compositionally biased region" description="Pro residues" evidence="1">
    <location>
        <begin position="302"/>
        <end position="312"/>
    </location>
</feature>
<feature type="compositionally biased region" description="Polar residues" evidence="1">
    <location>
        <begin position="525"/>
        <end position="544"/>
    </location>
</feature>
<feature type="region of interest" description="Disordered" evidence="1">
    <location>
        <begin position="80"/>
        <end position="781"/>
    </location>
</feature>
<dbReference type="GeneID" id="68291495"/>
<accession>A0A9P3FCT9</accession>
<dbReference type="AlphaFoldDB" id="A0A9P3FCT9"/>
<feature type="compositionally biased region" description="Polar residues" evidence="1">
    <location>
        <begin position="603"/>
        <end position="615"/>
    </location>
</feature>
<evidence type="ECO:0000259" key="2">
    <source>
        <dbReference type="PROSITE" id="PS50076"/>
    </source>
</evidence>
<name>A0A9P3FCT9_9PEZI</name>
<dbReference type="PROSITE" id="PS50076">
    <property type="entry name" value="DNAJ_2"/>
    <property type="match status" value="1"/>
</dbReference>
<dbReference type="GO" id="GO:0005737">
    <property type="term" value="C:cytoplasm"/>
    <property type="evidence" value="ECO:0007669"/>
    <property type="project" value="TreeGrafter"/>
</dbReference>
<dbReference type="InterPro" id="IPR001623">
    <property type="entry name" value="DnaJ_domain"/>
</dbReference>
<dbReference type="InterPro" id="IPR051964">
    <property type="entry name" value="Chaperone_stress_response"/>
</dbReference>
<dbReference type="InterPro" id="IPR036869">
    <property type="entry name" value="J_dom_sf"/>
</dbReference>
<dbReference type="OrthoDB" id="10250354at2759"/>
<reference evidence="3 4" key="1">
    <citation type="submission" date="2021-01" db="EMBL/GenBank/DDBJ databases">
        <title>Cercospora kikuchii MAFF 305040 whole genome shotgun sequence.</title>
        <authorList>
            <person name="Kashiwa T."/>
            <person name="Suzuki T."/>
        </authorList>
    </citation>
    <scope>NUCLEOTIDE SEQUENCE [LARGE SCALE GENOMIC DNA]</scope>
    <source>
        <strain evidence="3 4">MAFF 305040</strain>
    </source>
</reference>
<dbReference type="PROSITE" id="PS00636">
    <property type="entry name" value="DNAJ_1"/>
    <property type="match status" value="1"/>
</dbReference>
<feature type="compositionally biased region" description="Polar residues" evidence="1">
    <location>
        <begin position="708"/>
        <end position="719"/>
    </location>
</feature>
<keyword evidence="4" id="KW-1185">Reference proteome</keyword>
<sequence length="942" mass="102797">MVKPDLKHNYYQDLDLPTTASVDDVRKAYRKLALQFHPDRNAGREEECVPRFQAIQAANEILSDPTTKAKYDADRRKVGLYPSSFTKPSAPTTGNPYAARSDFPPPPRRTQPGTWQRPGASAAGPQPTGADRFTNFPRANVPPRKDPAAERTQQFRAWQNMQQPNTTPRPPPPDVPPRQAPPRSPQPPTPGAAPTSARPRAARQDTKMPTEEQIRAGMRYGKSGGPNPEEAANHQSAWQAFQKNNAGQPGVRKQAQRKQPPATPKRPGGFDPNAPGSDERAAPQSSHYVNRHKSDDYGRNGYPPPPPGPPPASATQSPTSPTTAQRPFADPLRPFKSRSSNEDAPYAEGNRTSTPYSSYIGEKTAFNAENLRRSASVKDTTKLSPESAKSSSTRARSVDPATRKKQADASSPTNNRKGNGFAAGMYSESSSDSQQSSEDEDLTETPEEMPPPAQPSTTSNTAQHGGPTARNIKTPKPPSRLFTKNGRVPAPGNDAAAHTDSEQPSMQERKKSANIFSFPIDSDTFKQTPGKSRSVEEINTNFSPNGFHGKFEGSGDYFTNPNTRRPSPTHRTSSRRGQRAATTDSTPASARASPMPSMPRPNGSDTSLPGPSTPFSPEAWQKTFSDGGAFAWPPPPPNPPASTAATSRRGSRATKTNGTAKHPHVIQDDEDVVFEVDKTGRPVTSTVPVEEGDAMDIDTPPQADKTAPATQGTPSQQATAKEPRLYSVEPSEWRQQQSQQQTKQHRPTSSSTRRAERKSAGETSFNVNLDDLRHTEPFARGNDGLKDMNDLGSSLPFASKASAAIPTENTRLPRLLAKPAPAVPEGPTRLSKASWIAYTNSFASYLVDFHTWNKTYLEHFASFEKEAEDRIRSDGFTWLQQSGDTVSGIGGFGSYARSVEEERISREAWIMGRDKHAEAIKKFETMRERVRMLAESGTLTEV</sequence>
<dbReference type="PANTHER" id="PTHR44029">
    <property type="entry name" value="DNAJ HOMOLOG SUBFAMILY C MEMBER 21"/>
    <property type="match status" value="1"/>
</dbReference>
<feature type="compositionally biased region" description="Polar residues" evidence="1">
    <location>
        <begin position="641"/>
        <end position="659"/>
    </location>
</feature>
<dbReference type="Pfam" id="PF00226">
    <property type="entry name" value="DnaJ"/>
    <property type="match status" value="1"/>
</dbReference>
<feature type="compositionally biased region" description="Acidic residues" evidence="1">
    <location>
        <begin position="437"/>
        <end position="447"/>
    </location>
</feature>
<gene>
    <name evidence="3" type="ORF">CKM354_000592000</name>
</gene>
<comment type="caution">
    <text evidence="3">The sequence shown here is derived from an EMBL/GenBank/DDBJ whole genome shotgun (WGS) entry which is preliminary data.</text>
</comment>
<feature type="compositionally biased region" description="Low complexity" evidence="1">
    <location>
        <begin position="313"/>
        <end position="324"/>
    </location>
</feature>
<dbReference type="CDD" id="cd06257">
    <property type="entry name" value="DnaJ"/>
    <property type="match status" value="1"/>
</dbReference>
<dbReference type="SUPFAM" id="SSF46565">
    <property type="entry name" value="Chaperone J-domain"/>
    <property type="match status" value="1"/>
</dbReference>
<organism evidence="3 4">
    <name type="scientific">Cercospora kikuchii</name>
    <dbReference type="NCBI Taxonomy" id="84275"/>
    <lineage>
        <taxon>Eukaryota</taxon>
        <taxon>Fungi</taxon>
        <taxon>Dikarya</taxon>
        <taxon>Ascomycota</taxon>
        <taxon>Pezizomycotina</taxon>
        <taxon>Dothideomycetes</taxon>
        <taxon>Dothideomycetidae</taxon>
        <taxon>Mycosphaerellales</taxon>
        <taxon>Mycosphaerellaceae</taxon>
        <taxon>Cercospora</taxon>
    </lineage>
</organism>
<feature type="compositionally biased region" description="Low complexity" evidence="1">
    <location>
        <begin position="427"/>
        <end position="436"/>
    </location>
</feature>
<feature type="domain" description="J" evidence="2">
    <location>
        <begin position="9"/>
        <end position="75"/>
    </location>
</feature>
<feature type="compositionally biased region" description="Polar residues" evidence="1">
    <location>
        <begin position="151"/>
        <end position="161"/>
    </location>
</feature>
<feature type="compositionally biased region" description="Basic and acidic residues" evidence="1">
    <location>
        <begin position="770"/>
        <end position="781"/>
    </location>
</feature>
<evidence type="ECO:0000313" key="3">
    <source>
        <dbReference type="EMBL" id="GIZ42661.1"/>
    </source>
</evidence>
<dbReference type="InterPro" id="IPR018253">
    <property type="entry name" value="DnaJ_domain_CS"/>
</dbReference>
<evidence type="ECO:0000256" key="1">
    <source>
        <dbReference type="SAM" id="MobiDB-lite"/>
    </source>
</evidence>
<feature type="compositionally biased region" description="Pro residues" evidence="1">
    <location>
        <begin position="167"/>
        <end position="191"/>
    </location>
</feature>
<evidence type="ECO:0000313" key="4">
    <source>
        <dbReference type="Proteomes" id="UP000825890"/>
    </source>
</evidence>
<feature type="compositionally biased region" description="Basic and acidic residues" evidence="1">
    <location>
        <begin position="497"/>
        <end position="511"/>
    </location>
</feature>